<evidence type="ECO:0008006" key="3">
    <source>
        <dbReference type="Google" id="ProtNLM"/>
    </source>
</evidence>
<accession>A0A9Q5GSB4</accession>
<reference evidence="1" key="1">
    <citation type="submission" date="2020-05" db="EMBL/GenBank/DDBJ databases">
        <title>Chitinophaga laudate sp. nov., isolated from a tropical peat swamp.</title>
        <authorList>
            <person name="Goh C.B.S."/>
            <person name="Lee M.S."/>
            <person name="Parimannan S."/>
            <person name="Pasbakhsh P."/>
            <person name="Yule C.M."/>
            <person name="Rajandas H."/>
            <person name="Loke S."/>
            <person name="Croft L."/>
            <person name="Tan J.B.L."/>
        </authorList>
    </citation>
    <scope>NUCLEOTIDE SEQUENCE</scope>
    <source>
        <strain evidence="1">Mgbs1</strain>
    </source>
</reference>
<keyword evidence="2" id="KW-1185">Reference proteome</keyword>
<proteinExistence type="predicted"/>
<gene>
    <name evidence="1" type="ORF">ECE50_021685</name>
</gene>
<sequence length="223" mass="26081">MPLLFATICSLFLLPSGQMKFPVRPPDTRNLMVIQLNFEERTTADSSDTDTLFYDAGRKLRWDDFTGRPSRNGPSAAVSYTSFAYEGSSRQVHDTLKITLTMQVFFIRSASWVRPEYLNNYYALAHEQLHFDITRLVVERFKQKLRQTALNRDDYDSVIQYQYLQSFQEMNRMQYAFDQETRNGTDAAAQARWRDKVNVGMKNKGVLPEELGFEFFGNFEKNR</sequence>
<evidence type="ECO:0000313" key="2">
    <source>
        <dbReference type="Proteomes" id="UP000281028"/>
    </source>
</evidence>
<dbReference type="EMBL" id="RIAR02000001">
    <property type="protein sequence ID" value="NSL89467.1"/>
    <property type="molecule type" value="Genomic_DNA"/>
</dbReference>
<protein>
    <recommendedName>
        <fullName evidence="3">DUF922 domain-containing protein</fullName>
    </recommendedName>
</protein>
<dbReference type="AlphaFoldDB" id="A0A9Q5GSB4"/>
<dbReference type="InterPro" id="IPR010321">
    <property type="entry name" value="DUF922"/>
</dbReference>
<dbReference type="Pfam" id="PF06037">
    <property type="entry name" value="DUF922"/>
    <property type="match status" value="1"/>
</dbReference>
<organism evidence="1 2">
    <name type="scientific">Chitinophaga solisilvae</name>
    <dbReference type="NCBI Taxonomy" id="1233460"/>
    <lineage>
        <taxon>Bacteria</taxon>
        <taxon>Pseudomonadati</taxon>
        <taxon>Bacteroidota</taxon>
        <taxon>Chitinophagia</taxon>
        <taxon>Chitinophagales</taxon>
        <taxon>Chitinophagaceae</taxon>
        <taxon>Chitinophaga</taxon>
    </lineage>
</organism>
<evidence type="ECO:0000313" key="1">
    <source>
        <dbReference type="EMBL" id="NSL89467.1"/>
    </source>
</evidence>
<dbReference type="Proteomes" id="UP000281028">
    <property type="component" value="Unassembled WGS sequence"/>
</dbReference>
<name>A0A9Q5GSB4_9BACT</name>
<comment type="caution">
    <text evidence="1">The sequence shown here is derived from an EMBL/GenBank/DDBJ whole genome shotgun (WGS) entry which is preliminary data.</text>
</comment>